<organism evidence="2 3">
    <name type="scientific">Methanosuratincola subterraneus</name>
    <dbReference type="NCBI Taxonomy" id="2593994"/>
    <lineage>
        <taxon>Archaea</taxon>
        <taxon>Thermoproteota</taxon>
        <taxon>Methanosuratincolia</taxon>
        <taxon>Candidatus Methanomethylicales</taxon>
        <taxon>Candidatus Methanomethylicaceae</taxon>
        <taxon>Candidatus Methanosuratincola (ex Vanwonterghem et al. 2016)</taxon>
    </lineage>
</organism>
<evidence type="ECO:0000313" key="2">
    <source>
        <dbReference type="EMBL" id="RWX74275.1"/>
    </source>
</evidence>
<gene>
    <name evidence="2" type="ORF">Metus_0300</name>
</gene>
<evidence type="ECO:0000313" key="3">
    <source>
        <dbReference type="Proteomes" id="UP000288215"/>
    </source>
</evidence>
<dbReference type="InterPro" id="IPR039967">
    <property type="entry name" value="MJ1020-like"/>
</dbReference>
<dbReference type="EMBL" id="RXGA01000001">
    <property type="protein sequence ID" value="RWX74275.1"/>
    <property type="molecule type" value="Genomic_DNA"/>
</dbReference>
<feature type="domain" description="HD/PDEase" evidence="1">
    <location>
        <begin position="45"/>
        <end position="180"/>
    </location>
</feature>
<evidence type="ECO:0000259" key="1">
    <source>
        <dbReference type="SMART" id="SM00471"/>
    </source>
</evidence>
<dbReference type="Proteomes" id="UP000288215">
    <property type="component" value="Unassembled WGS sequence"/>
</dbReference>
<accession>A0A444L9Q0</accession>
<dbReference type="PANTHER" id="PTHR40517:SF1">
    <property type="entry name" value="METAL-DEPENDENT PHOSPHOHYDROLASE, HD SUPERFAMILY-RELATED"/>
    <property type="match status" value="1"/>
</dbReference>
<dbReference type="InterPro" id="IPR003607">
    <property type="entry name" value="HD/PDEase_dom"/>
</dbReference>
<dbReference type="PANTHER" id="PTHR40517">
    <property type="entry name" value="METAL-DEPENDENT PHOSPHOHYDROLASE, HD SUPERFAMILY-RELATED"/>
    <property type="match status" value="1"/>
</dbReference>
<protein>
    <recommendedName>
        <fullName evidence="1">HD/PDEase domain-containing protein</fullName>
    </recommendedName>
</protein>
<dbReference type="AlphaFoldDB" id="A0A444L9Q0"/>
<comment type="caution">
    <text evidence="2">The sequence shown here is derived from an EMBL/GenBank/DDBJ whole genome shotgun (WGS) entry which is preliminary data.</text>
</comment>
<dbReference type="Gene3D" id="1.10.3210.10">
    <property type="entry name" value="Hypothetical protein af1432"/>
    <property type="match status" value="1"/>
</dbReference>
<dbReference type="InterPro" id="IPR006674">
    <property type="entry name" value="HD_domain"/>
</dbReference>
<reference evidence="2 3" key="1">
    <citation type="submission" date="2018-12" db="EMBL/GenBank/DDBJ databases">
        <title>The complete genome of the methanogenic archaea of the candidate phylum Verstraetearchaeota, obtained from the metagenome of underground thermal water.</title>
        <authorList>
            <person name="Kadnikov V.V."/>
            <person name="Mardanov A.V."/>
            <person name="Beletsky A.V."/>
            <person name="Karnachuk O.V."/>
            <person name="Ravin N.V."/>
        </authorList>
    </citation>
    <scope>NUCLEOTIDE SEQUENCE [LARGE SCALE GENOMIC DNA]</scope>
    <source>
        <strain evidence="2">Ch88</strain>
    </source>
</reference>
<name>A0A444L9Q0_METS7</name>
<dbReference type="SUPFAM" id="SSF109604">
    <property type="entry name" value="HD-domain/PDEase-like"/>
    <property type="match status" value="1"/>
</dbReference>
<sequence length="261" mass="28443">MSLDFSLPCGGNEKLRAIVQKIEKDERLKAIWKCSNIMAIERLGYTDHGVTHVKIVANSALKILRILMKNGVVPGIMKDYAMGKEDAEVVVVLGALFHDAGMIVARQGHELFGAAVAMNALSAILDGIYSPYDATVVTSEVMHAIVSHEEPHRPLTLEGGVVKVADALDMEKGRARLPFEAGKIDIHSVSALSVEKVRIQEGIAPEKPVIVRISLSNSAGIFQIDELLKPRIESSGLGNYIHVIAEITGAEEKNIIRKFEF</sequence>
<proteinExistence type="predicted"/>
<dbReference type="SMART" id="SM00471">
    <property type="entry name" value="HDc"/>
    <property type="match status" value="1"/>
</dbReference>
<dbReference type="Pfam" id="PF01966">
    <property type="entry name" value="HD"/>
    <property type="match status" value="1"/>
</dbReference>